<dbReference type="InterPro" id="IPR020449">
    <property type="entry name" value="Tscrpt_reg_AraC-type_HTH"/>
</dbReference>
<keyword evidence="2" id="KW-0805">Transcription regulation</keyword>
<dbReference type="Gene3D" id="2.60.120.10">
    <property type="entry name" value="Jelly Rolls"/>
    <property type="match status" value="1"/>
</dbReference>
<organism evidence="7 8">
    <name type="scientific">Marinobacter salinexigens</name>
    <dbReference type="NCBI Taxonomy" id="2919747"/>
    <lineage>
        <taxon>Bacteria</taxon>
        <taxon>Pseudomonadati</taxon>
        <taxon>Pseudomonadota</taxon>
        <taxon>Gammaproteobacteria</taxon>
        <taxon>Pseudomonadales</taxon>
        <taxon>Marinobacteraceae</taxon>
        <taxon>Marinobacter</taxon>
    </lineage>
</organism>
<keyword evidence="1" id="KW-0678">Repressor</keyword>
<dbReference type="PROSITE" id="PS00041">
    <property type="entry name" value="HTH_ARAC_FAMILY_1"/>
    <property type="match status" value="1"/>
</dbReference>
<dbReference type="InterPro" id="IPR003313">
    <property type="entry name" value="AraC-bd"/>
</dbReference>
<dbReference type="EMBL" id="VTUU01000012">
    <property type="protein sequence ID" value="KAA1171166.1"/>
    <property type="molecule type" value="Genomic_DNA"/>
</dbReference>
<dbReference type="SUPFAM" id="SSF51182">
    <property type="entry name" value="RmlC-like cupins"/>
    <property type="match status" value="1"/>
</dbReference>
<protein>
    <submittedName>
        <fullName evidence="7">AraC family transcriptional regulator</fullName>
    </submittedName>
</protein>
<dbReference type="PANTHER" id="PTHR11019">
    <property type="entry name" value="HTH-TYPE TRANSCRIPTIONAL REGULATOR NIMR"/>
    <property type="match status" value="1"/>
</dbReference>
<evidence type="ECO:0000259" key="6">
    <source>
        <dbReference type="PROSITE" id="PS01124"/>
    </source>
</evidence>
<dbReference type="SUPFAM" id="SSF46689">
    <property type="entry name" value="Homeodomain-like"/>
    <property type="match status" value="1"/>
</dbReference>
<comment type="caution">
    <text evidence="7">The sequence shown here is derived from an EMBL/GenBank/DDBJ whole genome shotgun (WGS) entry which is preliminary data.</text>
</comment>
<evidence type="ECO:0000256" key="4">
    <source>
        <dbReference type="ARBA" id="ARBA00023159"/>
    </source>
</evidence>
<evidence type="ECO:0000313" key="8">
    <source>
        <dbReference type="Proteomes" id="UP000323161"/>
    </source>
</evidence>
<name>A0A5B0V917_9GAMM</name>
<dbReference type="InterPro" id="IPR009057">
    <property type="entry name" value="Homeodomain-like_sf"/>
</dbReference>
<feature type="domain" description="HTH araC/xylS-type" evidence="6">
    <location>
        <begin position="163"/>
        <end position="260"/>
    </location>
</feature>
<dbReference type="GO" id="GO:0003700">
    <property type="term" value="F:DNA-binding transcription factor activity"/>
    <property type="evidence" value="ECO:0007669"/>
    <property type="project" value="InterPro"/>
</dbReference>
<evidence type="ECO:0000313" key="7">
    <source>
        <dbReference type="EMBL" id="KAA1171166.1"/>
    </source>
</evidence>
<dbReference type="Gene3D" id="1.10.10.60">
    <property type="entry name" value="Homeodomain-like"/>
    <property type="match status" value="1"/>
</dbReference>
<accession>A0A5B0V917</accession>
<dbReference type="InterPro" id="IPR018062">
    <property type="entry name" value="HTH_AraC-typ_CS"/>
</dbReference>
<keyword evidence="4" id="KW-0010">Activator</keyword>
<dbReference type="RefSeq" id="WP_149601522.1">
    <property type="nucleotide sequence ID" value="NZ_VTUU01000012.1"/>
</dbReference>
<dbReference type="InterPro" id="IPR011051">
    <property type="entry name" value="RmlC_Cupin_sf"/>
</dbReference>
<dbReference type="PANTHER" id="PTHR11019:SF190">
    <property type="entry name" value="ARAC-FAMILY REGULATORY PROTEIN"/>
    <property type="match status" value="1"/>
</dbReference>
<dbReference type="InterPro" id="IPR014710">
    <property type="entry name" value="RmlC-like_jellyroll"/>
</dbReference>
<dbReference type="Proteomes" id="UP000323161">
    <property type="component" value="Unassembled WGS sequence"/>
</dbReference>
<dbReference type="PRINTS" id="PR00032">
    <property type="entry name" value="HTHARAC"/>
</dbReference>
<dbReference type="GO" id="GO:0043565">
    <property type="term" value="F:sequence-specific DNA binding"/>
    <property type="evidence" value="ECO:0007669"/>
    <property type="project" value="InterPro"/>
</dbReference>
<evidence type="ECO:0000256" key="5">
    <source>
        <dbReference type="ARBA" id="ARBA00023163"/>
    </source>
</evidence>
<evidence type="ECO:0000256" key="3">
    <source>
        <dbReference type="ARBA" id="ARBA00023125"/>
    </source>
</evidence>
<gene>
    <name evidence="7" type="ORF">FWJ25_17315</name>
</gene>
<dbReference type="Pfam" id="PF02311">
    <property type="entry name" value="AraC_binding"/>
    <property type="match status" value="1"/>
</dbReference>
<dbReference type="GO" id="GO:0009893">
    <property type="term" value="P:positive regulation of metabolic process"/>
    <property type="evidence" value="ECO:0007669"/>
    <property type="project" value="UniProtKB-ARBA"/>
</dbReference>
<dbReference type="PROSITE" id="PS01124">
    <property type="entry name" value="HTH_ARAC_FAMILY_2"/>
    <property type="match status" value="1"/>
</dbReference>
<dbReference type="AlphaFoldDB" id="A0A5B0V917"/>
<dbReference type="FunFam" id="1.10.10.60:FF:000132">
    <property type="entry name" value="AraC family transcriptional regulator"/>
    <property type="match status" value="1"/>
</dbReference>
<evidence type="ECO:0000256" key="1">
    <source>
        <dbReference type="ARBA" id="ARBA00022491"/>
    </source>
</evidence>
<dbReference type="CDD" id="cd06124">
    <property type="entry name" value="cupin_NimR-like_N"/>
    <property type="match status" value="1"/>
</dbReference>
<dbReference type="InterPro" id="IPR018060">
    <property type="entry name" value="HTH_AraC"/>
</dbReference>
<keyword evidence="8" id="KW-1185">Reference proteome</keyword>
<proteinExistence type="predicted"/>
<reference evidence="7 8" key="1">
    <citation type="submission" date="2019-08" db="EMBL/GenBank/DDBJ databases">
        <title>Marinobacter ZYF650 sp. nov., a marine bacterium isolated from seawater of the Mariana trench.</title>
        <authorList>
            <person name="Ahmad W."/>
        </authorList>
    </citation>
    <scope>NUCLEOTIDE SEQUENCE [LARGE SCALE GENOMIC DNA]</scope>
    <source>
        <strain evidence="7 8">ZYF650</strain>
    </source>
</reference>
<keyword evidence="5" id="KW-0804">Transcription</keyword>
<dbReference type="Pfam" id="PF12833">
    <property type="entry name" value="HTH_18"/>
    <property type="match status" value="1"/>
</dbReference>
<evidence type="ECO:0000256" key="2">
    <source>
        <dbReference type="ARBA" id="ARBA00023015"/>
    </source>
</evidence>
<keyword evidence="3" id="KW-0238">DNA-binding</keyword>
<sequence length="265" mass="29844">MAPSEKHRRTPPFTDALPEKIVFRSADMLAGSEYPNHAHDWGEFVYSYRGVMEVKIGGQHYLAPSQYGLWLPPRVEHQGLNRYEASHCSLYVSAPYTDHLPNVPCALEITHLTRSMLEHLKAYPLSFPYSESEARLLRVLVDQLSSANCAGSYLPGSADPILGPILDFIERNPGKNDPLAELATRFNTVERTVMRRARRDLGMPLSEWRQRVRVVEAMKQLDAGIKVESVGLDLGYASASAFIAMFKKRTGMTPDEYRRGQRHGG</sequence>
<dbReference type="SMART" id="SM00342">
    <property type="entry name" value="HTH_ARAC"/>
    <property type="match status" value="1"/>
</dbReference>